<dbReference type="GO" id="GO:0006935">
    <property type="term" value="P:chemotaxis"/>
    <property type="evidence" value="ECO:0007669"/>
    <property type="project" value="UniProtKB-KW"/>
</dbReference>
<feature type="transmembrane region" description="Helical" evidence="12">
    <location>
        <begin position="20"/>
        <end position="43"/>
    </location>
</feature>
<dbReference type="SMART" id="SM00304">
    <property type="entry name" value="HAMP"/>
    <property type="match status" value="1"/>
</dbReference>
<feature type="coiled-coil region" evidence="11">
    <location>
        <begin position="574"/>
        <end position="601"/>
    </location>
</feature>
<evidence type="ECO:0000313" key="16">
    <source>
        <dbReference type="Proteomes" id="UP000002157"/>
    </source>
</evidence>
<keyword evidence="2" id="KW-1003">Cell membrane</keyword>
<sequence length="646" mass="67960">MGASKHGVLANLGMARKLGLGFALVLLLTLAVAAIGVAALHSVGQRFDSLRQLAQFNTDLLRLRQHEQAFALRSDMQQAEALRSGLQGLAERARGLPALAAAQTDLAAYGQAFEAFVEAVQAKELALDMASWSVSSVANNLDVLQAGLADDGVYTLKQSQGQQGGEFLEQAGQVAQVSRLMLQAMDEARVRLEKSRKGEEGVSQERIAQTVEAASLVSQLQGAVGDAGYQSVLGEVAGHIGSFSEKLNEYTDQLAREQGLKAQLQTSAEQVTGQVDQAYLGQEQALQGELQRNAVAIGLATVLALIVGVLAAWMITRAVVGPLQHVIARAQRIAAGELGLDAQAPRRDEVGQLMQAMQQMAAGLSGIVSGLQQGIEQLAGNAQALSAVTEQTNREVGSQKEETEQVATAMQQMTATVHDVARNAEEAAQAAQAADEKVDTGQQVVRQSMQRIEQLAAAAETASAGIDSLSAEIHTIGDVLEVIKSVAEQTNLLALNAAIEAARAGEQGRGFAVVADEVRALARRTRQSTEQIETLVASLRGNAQQSVAQIRGSAELVRLAVADALQTESALGSIAAAVSLIQQMNQQIAAAAEQQSSVAEEISRSVTQIRGSADQAALAMRDNARSSVELAQLGADLKGMVGHFRL</sequence>
<dbReference type="Pfam" id="PF00015">
    <property type="entry name" value="MCPsignal"/>
    <property type="match status" value="1"/>
</dbReference>
<evidence type="ECO:0000256" key="5">
    <source>
        <dbReference type="ARBA" id="ARBA00022692"/>
    </source>
</evidence>
<keyword evidence="3" id="KW-0488">Methylation</keyword>
<dbReference type="Gene3D" id="6.10.340.10">
    <property type="match status" value="1"/>
</dbReference>
<evidence type="ECO:0000256" key="6">
    <source>
        <dbReference type="ARBA" id="ARBA00022989"/>
    </source>
</evidence>
<keyword evidence="8 10" id="KW-0807">Transducer</keyword>
<dbReference type="HOGENOM" id="CLU_000445_107_27_6"/>
<evidence type="ECO:0000256" key="2">
    <source>
        <dbReference type="ARBA" id="ARBA00022475"/>
    </source>
</evidence>
<evidence type="ECO:0000256" key="1">
    <source>
        <dbReference type="ARBA" id="ARBA00004651"/>
    </source>
</evidence>
<evidence type="ECO:0000256" key="7">
    <source>
        <dbReference type="ARBA" id="ARBA00023136"/>
    </source>
</evidence>
<evidence type="ECO:0000256" key="10">
    <source>
        <dbReference type="PROSITE-ProRule" id="PRU00284"/>
    </source>
</evidence>
<dbReference type="FunFam" id="1.10.287.950:FF:000001">
    <property type="entry name" value="Methyl-accepting chemotaxis sensory transducer"/>
    <property type="match status" value="1"/>
</dbReference>
<keyword evidence="7 12" id="KW-0472">Membrane</keyword>
<dbReference type="Gene3D" id="1.10.287.950">
    <property type="entry name" value="Methyl-accepting chemotaxis protein"/>
    <property type="match status" value="1"/>
</dbReference>
<dbReference type="SMART" id="SM01358">
    <property type="entry name" value="HBM"/>
    <property type="match status" value="1"/>
</dbReference>
<dbReference type="SUPFAM" id="SSF58104">
    <property type="entry name" value="Methyl-accepting chemotaxis protein (MCP) signaling domain"/>
    <property type="match status" value="1"/>
</dbReference>
<dbReference type="Proteomes" id="UP000002157">
    <property type="component" value="Chromosome"/>
</dbReference>
<reference evidence="15 16" key="1">
    <citation type="submission" date="2008-01" db="EMBL/GenBank/DDBJ databases">
        <title>Complete sequence of Pseudomonas putida GB-1.</title>
        <authorList>
            <consortium name="US DOE Joint Genome Institute"/>
            <person name="Copeland A."/>
            <person name="Lucas S."/>
            <person name="Lapidus A."/>
            <person name="Barry K."/>
            <person name="Glavina del Rio T."/>
            <person name="Dalin E."/>
            <person name="Tice H."/>
            <person name="Pitluck S."/>
            <person name="Bruce D."/>
            <person name="Goodwin L."/>
            <person name="Chertkov O."/>
            <person name="Brettin T."/>
            <person name="Detter J.C."/>
            <person name="Han C."/>
            <person name="Kuske C.R."/>
            <person name="Schmutz J."/>
            <person name="Larimer F."/>
            <person name="Land M."/>
            <person name="Hauser L."/>
            <person name="Kyrpides N."/>
            <person name="Kim E."/>
            <person name="McCarthy J.K."/>
            <person name="Richardson P."/>
        </authorList>
    </citation>
    <scope>NUCLEOTIDE SEQUENCE [LARGE SCALE GENOMIC DNA]</scope>
    <source>
        <strain evidence="15 16">GB-1</strain>
    </source>
</reference>
<evidence type="ECO:0000256" key="11">
    <source>
        <dbReference type="SAM" id="Coils"/>
    </source>
</evidence>
<feature type="transmembrane region" description="Helical" evidence="12">
    <location>
        <begin position="294"/>
        <end position="315"/>
    </location>
</feature>
<name>B0KUJ9_PSEPG</name>
<comment type="similarity">
    <text evidence="9">Belongs to the methyl-accepting chemotaxis (MCP) protein family.</text>
</comment>
<dbReference type="PANTHER" id="PTHR32089">
    <property type="entry name" value="METHYL-ACCEPTING CHEMOTAXIS PROTEIN MCPB"/>
    <property type="match status" value="1"/>
</dbReference>
<evidence type="ECO:0000256" key="9">
    <source>
        <dbReference type="ARBA" id="ARBA00029447"/>
    </source>
</evidence>
<dbReference type="eggNOG" id="COG0840">
    <property type="taxonomic scope" value="Bacteria"/>
</dbReference>
<dbReference type="KEGG" id="ppg:PputGB1_1397"/>
<organism evidence="15 16">
    <name type="scientific">Pseudomonas putida (strain GB-1)</name>
    <dbReference type="NCBI Taxonomy" id="76869"/>
    <lineage>
        <taxon>Bacteria</taxon>
        <taxon>Pseudomonadati</taxon>
        <taxon>Pseudomonadota</taxon>
        <taxon>Gammaproteobacteria</taxon>
        <taxon>Pseudomonadales</taxon>
        <taxon>Pseudomonadaceae</taxon>
        <taxon>Pseudomonas</taxon>
    </lineage>
</organism>
<evidence type="ECO:0000313" key="15">
    <source>
        <dbReference type="EMBL" id="ABY97304.1"/>
    </source>
</evidence>
<accession>B0KUJ9</accession>
<feature type="domain" description="Methyl-accepting transducer" evidence="13">
    <location>
        <begin position="374"/>
        <end position="610"/>
    </location>
</feature>
<evidence type="ECO:0000259" key="14">
    <source>
        <dbReference type="PROSITE" id="PS50885"/>
    </source>
</evidence>
<dbReference type="AlphaFoldDB" id="B0KUJ9"/>
<keyword evidence="4" id="KW-0145">Chemotaxis</keyword>
<dbReference type="Pfam" id="PF00672">
    <property type="entry name" value="HAMP"/>
    <property type="match status" value="1"/>
</dbReference>
<evidence type="ECO:0000256" key="3">
    <source>
        <dbReference type="ARBA" id="ARBA00022481"/>
    </source>
</evidence>
<feature type="domain" description="HAMP" evidence="14">
    <location>
        <begin position="317"/>
        <end position="369"/>
    </location>
</feature>
<dbReference type="PANTHER" id="PTHR32089:SF120">
    <property type="entry name" value="METHYL-ACCEPTING CHEMOTAXIS PROTEIN TLPQ"/>
    <property type="match status" value="1"/>
</dbReference>
<dbReference type="PROSITE" id="PS50885">
    <property type="entry name" value="HAMP"/>
    <property type="match status" value="1"/>
</dbReference>
<gene>
    <name evidence="15" type="ordered locus">PputGB1_1397</name>
</gene>
<proteinExistence type="inferred from homology"/>
<dbReference type="EMBL" id="CP000926">
    <property type="protein sequence ID" value="ABY97304.1"/>
    <property type="molecule type" value="Genomic_DNA"/>
</dbReference>
<comment type="subcellular location">
    <subcellularLocation>
        <location evidence="1">Cell membrane</location>
        <topology evidence="1">Multi-pass membrane protein</topology>
    </subcellularLocation>
</comment>
<evidence type="ECO:0000256" key="8">
    <source>
        <dbReference type="ARBA" id="ARBA00023224"/>
    </source>
</evidence>
<evidence type="ECO:0000259" key="13">
    <source>
        <dbReference type="PROSITE" id="PS50111"/>
    </source>
</evidence>
<keyword evidence="6 12" id="KW-1133">Transmembrane helix</keyword>
<dbReference type="CDD" id="cd06225">
    <property type="entry name" value="HAMP"/>
    <property type="match status" value="1"/>
</dbReference>
<dbReference type="InterPro" id="IPR003660">
    <property type="entry name" value="HAMP_dom"/>
</dbReference>
<evidence type="ECO:0000256" key="4">
    <source>
        <dbReference type="ARBA" id="ARBA00022500"/>
    </source>
</evidence>
<dbReference type="InterPro" id="IPR032255">
    <property type="entry name" value="HBM"/>
</dbReference>
<evidence type="ECO:0000256" key="12">
    <source>
        <dbReference type="SAM" id="Phobius"/>
    </source>
</evidence>
<dbReference type="GO" id="GO:0005886">
    <property type="term" value="C:plasma membrane"/>
    <property type="evidence" value="ECO:0007669"/>
    <property type="project" value="UniProtKB-SubCell"/>
</dbReference>
<keyword evidence="5 12" id="KW-0812">Transmembrane</keyword>
<dbReference type="SMART" id="SM00283">
    <property type="entry name" value="MA"/>
    <property type="match status" value="1"/>
</dbReference>
<dbReference type="InterPro" id="IPR004089">
    <property type="entry name" value="MCPsignal_dom"/>
</dbReference>
<keyword evidence="11" id="KW-0175">Coiled coil</keyword>
<dbReference type="GO" id="GO:0007165">
    <property type="term" value="P:signal transduction"/>
    <property type="evidence" value="ECO:0007669"/>
    <property type="project" value="UniProtKB-KW"/>
</dbReference>
<dbReference type="PROSITE" id="PS50111">
    <property type="entry name" value="CHEMOTAXIS_TRANSDUC_2"/>
    <property type="match status" value="1"/>
</dbReference>
<protein>
    <submittedName>
        <fullName evidence="15">Methyl-accepting chemotaxis sensory transducer</fullName>
    </submittedName>
</protein>